<dbReference type="PROSITE" id="PS50173">
    <property type="entry name" value="UMUC"/>
    <property type="match status" value="1"/>
</dbReference>
<dbReference type="FunFam" id="3.40.1170.60:FF:000001">
    <property type="entry name" value="DNA polymerase IV"/>
    <property type="match status" value="1"/>
</dbReference>
<organism evidence="17 18">
    <name type="scientific">Rhodanobacter glycinis</name>
    <dbReference type="NCBI Taxonomy" id="582702"/>
    <lineage>
        <taxon>Bacteria</taxon>
        <taxon>Pseudomonadati</taxon>
        <taxon>Pseudomonadota</taxon>
        <taxon>Gammaproteobacteria</taxon>
        <taxon>Lysobacterales</taxon>
        <taxon>Rhodanobacteraceae</taxon>
        <taxon>Rhodanobacter</taxon>
    </lineage>
</organism>
<comment type="similarity">
    <text evidence="2 15">Belongs to the DNA polymerase type-Y family.</text>
</comment>
<dbReference type="InterPro" id="IPR022880">
    <property type="entry name" value="DNApol_IV"/>
</dbReference>
<dbReference type="InterPro" id="IPR001126">
    <property type="entry name" value="UmuC"/>
</dbReference>
<evidence type="ECO:0000256" key="9">
    <source>
        <dbReference type="ARBA" id="ARBA00022763"/>
    </source>
</evidence>
<dbReference type="EC" id="2.7.7.7" evidence="15"/>
<dbReference type="EMBL" id="FOSR01000008">
    <property type="protein sequence ID" value="SFK87022.1"/>
    <property type="molecule type" value="Genomic_DNA"/>
</dbReference>
<gene>
    <name evidence="15" type="primary">dinB</name>
    <name evidence="17" type="ORF">SAMN05192579_10816</name>
</gene>
<feature type="active site" evidence="15">
    <location>
        <position position="137"/>
    </location>
</feature>
<evidence type="ECO:0000256" key="7">
    <source>
        <dbReference type="ARBA" id="ARBA00022705"/>
    </source>
</evidence>
<dbReference type="SUPFAM" id="SSF56672">
    <property type="entry name" value="DNA/RNA polymerases"/>
    <property type="match status" value="1"/>
</dbReference>
<keyword evidence="11 15" id="KW-0239">DNA-directed DNA polymerase</keyword>
<dbReference type="InterPro" id="IPR017961">
    <property type="entry name" value="DNA_pol_Y-fam_little_finger"/>
</dbReference>
<evidence type="ECO:0000256" key="14">
    <source>
        <dbReference type="ARBA" id="ARBA00049244"/>
    </source>
</evidence>
<dbReference type="InterPro" id="IPR036775">
    <property type="entry name" value="DNA_pol_Y-fam_lit_finger_sf"/>
</dbReference>
<dbReference type="PANTHER" id="PTHR11076:SF33">
    <property type="entry name" value="DNA POLYMERASE KAPPA"/>
    <property type="match status" value="1"/>
</dbReference>
<keyword evidence="8 15" id="KW-0479">Metal-binding</keyword>
<keyword evidence="9 15" id="KW-0227">DNA damage</keyword>
<keyword evidence="12 15" id="KW-0238">DNA-binding</keyword>
<keyword evidence="7 15" id="KW-0235">DNA replication</keyword>
<dbReference type="GO" id="GO:0003684">
    <property type="term" value="F:damaged DNA binding"/>
    <property type="evidence" value="ECO:0007669"/>
    <property type="project" value="InterPro"/>
</dbReference>
<evidence type="ECO:0000256" key="3">
    <source>
        <dbReference type="ARBA" id="ARBA00022457"/>
    </source>
</evidence>
<dbReference type="InterPro" id="IPR043128">
    <property type="entry name" value="Rev_trsase/Diguanyl_cyclase"/>
</dbReference>
<keyword evidence="5 15" id="KW-0808">Transferase</keyword>
<evidence type="ECO:0000313" key="18">
    <source>
        <dbReference type="Proteomes" id="UP000198725"/>
    </source>
</evidence>
<accession>A0A1I4D0J7</accession>
<evidence type="ECO:0000256" key="5">
    <source>
        <dbReference type="ARBA" id="ARBA00022679"/>
    </source>
</evidence>
<keyword evidence="6 15" id="KW-0548">Nucleotidyltransferase</keyword>
<dbReference type="GO" id="GO:0003887">
    <property type="term" value="F:DNA-directed DNA polymerase activity"/>
    <property type="evidence" value="ECO:0007669"/>
    <property type="project" value="UniProtKB-UniRule"/>
</dbReference>
<feature type="site" description="Substrate discrimination" evidence="15">
    <location>
        <position position="47"/>
    </location>
</feature>
<dbReference type="HAMAP" id="MF_01113">
    <property type="entry name" value="DNApol_IV"/>
    <property type="match status" value="1"/>
</dbReference>
<evidence type="ECO:0000256" key="4">
    <source>
        <dbReference type="ARBA" id="ARBA00022490"/>
    </source>
</evidence>
<dbReference type="InterPro" id="IPR053848">
    <property type="entry name" value="IMS_HHH_1"/>
</dbReference>
<feature type="domain" description="UmuC" evidence="16">
    <location>
        <begin position="38"/>
        <end position="218"/>
    </location>
</feature>
<evidence type="ECO:0000256" key="2">
    <source>
        <dbReference type="ARBA" id="ARBA00010945"/>
    </source>
</evidence>
<dbReference type="SUPFAM" id="SSF100879">
    <property type="entry name" value="Lesion bypass DNA polymerase (Y-family), little finger domain"/>
    <property type="match status" value="1"/>
</dbReference>
<sequence>MDHADTFAARKISVAHAPRIDDIPPISRRSVTAPPRKILHVDMDAFYASVEQRDDPSLRGKPVVVAWRGARSVVCAASYEARTFGVRSAMPAVRAERLCPQAIFVPPDFGRYKAVSRQIRAIFAEHTDLVEPLSLDEAYLDVTAAKTGLPSATATAEAIRAAIRAETRLTASAGVAPNKFLAKIASDFRKPDGLFVVRPREVMDFLTPLSVARLPGVGKVMEGRLAALGVTTVGELRTVPAEEMEQRFGRWGRRLHELSLGIDEHPVQPDRPTLQVSAEDTFENDLPLDELEPHIRRLAEKAWAGHQREVEGGRVARTVVLKLKTSDFHTLTRSLTPTLRPASARELADIACALRDRVERPANTRYRLVGVGVSGFVEADSYAAQRDLFDPR</sequence>
<feature type="binding site" evidence="15">
    <location>
        <position position="136"/>
    </location>
    <ligand>
        <name>Mg(2+)</name>
        <dbReference type="ChEBI" id="CHEBI:18420"/>
    </ligand>
</feature>
<dbReference type="Gene3D" id="3.30.70.270">
    <property type="match status" value="1"/>
</dbReference>
<name>A0A1I4D0J7_9GAMM</name>
<dbReference type="GO" id="GO:0006281">
    <property type="term" value="P:DNA repair"/>
    <property type="evidence" value="ECO:0007669"/>
    <property type="project" value="UniProtKB-UniRule"/>
</dbReference>
<dbReference type="Pfam" id="PF21999">
    <property type="entry name" value="IMS_HHH_1"/>
    <property type="match status" value="1"/>
</dbReference>
<dbReference type="PANTHER" id="PTHR11076">
    <property type="entry name" value="DNA REPAIR POLYMERASE UMUC / TRANSFERASE FAMILY MEMBER"/>
    <property type="match status" value="1"/>
</dbReference>
<dbReference type="CDD" id="cd03586">
    <property type="entry name" value="PolY_Pol_IV_kappa"/>
    <property type="match status" value="1"/>
</dbReference>
<keyword evidence="3 15" id="KW-0515">Mutator protein</keyword>
<comment type="catalytic activity">
    <reaction evidence="14 15">
        <text>DNA(n) + a 2'-deoxyribonucleoside 5'-triphosphate = DNA(n+1) + diphosphate</text>
        <dbReference type="Rhea" id="RHEA:22508"/>
        <dbReference type="Rhea" id="RHEA-COMP:17339"/>
        <dbReference type="Rhea" id="RHEA-COMP:17340"/>
        <dbReference type="ChEBI" id="CHEBI:33019"/>
        <dbReference type="ChEBI" id="CHEBI:61560"/>
        <dbReference type="ChEBI" id="CHEBI:173112"/>
        <dbReference type="EC" id="2.7.7.7"/>
    </reaction>
</comment>
<dbReference type="InterPro" id="IPR050116">
    <property type="entry name" value="DNA_polymerase-Y"/>
</dbReference>
<dbReference type="GO" id="GO:0009432">
    <property type="term" value="P:SOS response"/>
    <property type="evidence" value="ECO:0007669"/>
    <property type="project" value="TreeGrafter"/>
</dbReference>
<feature type="binding site" evidence="15">
    <location>
        <position position="42"/>
    </location>
    <ligand>
        <name>Mg(2+)</name>
        <dbReference type="ChEBI" id="CHEBI:18420"/>
    </ligand>
</feature>
<proteinExistence type="inferred from homology"/>
<evidence type="ECO:0000256" key="10">
    <source>
        <dbReference type="ARBA" id="ARBA00022842"/>
    </source>
</evidence>
<dbReference type="Pfam" id="PF00817">
    <property type="entry name" value="IMS"/>
    <property type="match status" value="1"/>
</dbReference>
<evidence type="ECO:0000256" key="12">
    <source>
        <dbReference type="ARBA" id="ARBA00023125"/>
    </source>
</evidence>
<evidence type="ECO:0000256" key="11">
    <source>
        <dbReference type="ARBA" id="ARBA00022932"/>
    </source>
</evidence>
<evidence type="ECO:0000256" key="1">
    <source>
        <dbReference type="ARBA" id="ARBA00004496"/>
    </source>
</evidence>
<evidence type="ECO:0000256" key="8">
    <source>
        <dbReference type="ARBA" id="ARBA00022723"/>
    </source>
</evidence>
<dbReference type="GO" id="GO:0005829">
    <property type="term" value="C:cytosol"/>
    <property type="evidence" value="ECO:0007669"/>
    <property type="project" value="TreeGrafter"/>
</dbReference>
<evidence type="ECO:0000259" key="16">
    <source>
        <dbReference type="PROSITE" id="PS50173"/>
    </source>
</evidence>
<dbReference type="Pfam" id="PF11799">
    <property type="entry name" value="IMS_C"/>
    <property type="match status" value="1"/>
</dbReference>
<reference evidence="18" key="1">
    <citation type="submission" date="2016-10" db="EMBL/GenBank/DDBJ databases">
        <authorList>
            <person name="Varghese N."/>
            <person name="Submissions S."/>
        </authorList>
    </citation>
    <scope>NUCLEOTIDE SEQUENCE [LARGE SCALE GENOMIC DNA]</scope>
    <source>
        <strain evidence="18">MO64</strain>
    </source>
</reference>
<dbReference type="Gene3D" id="3.30.1490.100">
    <property type="entry name" value="DNA polymerase, Y-family, little finger domain"/>
    <property type="match status" value="1"/>
</dbReference>
<dbReference type="GO" id="GO:0006261">
    <property type="term" value="P:DNA-templated DNA replication"/>
    <property type="evidence" value="ECO:0007669"/>
    <property type="project" value="UniProtKB-UniRule"/>
</dbReference>
<comment type="function">
    <text evidence="15">Poorly processive, error-prone DNA polymerase involved in untargeted mutagenesis. Copies undamaged DNA at stalled replication forks, which arise in vivo from mismatched or misaligned primer ends. These misaligned primers can be extended by PolIV. Exhibits no 3'-5' exonuclease (proofreading) activity. May be involved in translesional synthesis, in conjunction with the beta clamp from PolIII.</text>
</comment>
<evidence type="ECO:0000256" key="13">
    <source>
        <dbReference type="ARBA" id="ARBA00023204"/>
    </source>
</evidence>
<keyword evidence="18" id="KW-1185">Reference proteome</keyword>
<keyword evidence="13 15" id="KW-0234">DNA repair</keyword>
<evidence type="ECO:0000256" key="15">
    <source>
        <dbReference type="HAMAP-Rule" id="MF_01113"/>
    </source>
</evidence>
<evidence type="ECO:0000313" key="17">
    <source>
        <dbReference type="EMBL" id="SFK87022.1"/>
    </source>
</evidence>
<dbReference type="GO" id="GO:0000287">
    <property type="term" value="F:magnesium ion binding"/>
    <property type="evidence" value="ECO:0007669"/>
    <property type="project" value="UniProtKB-UniRule"/>
</dbReference>
<comment type="subunit">
    <text evidence="15">Monomer.</text>
</comment>
<dbReference type="NCBIfam" id="NF002677">
    <property type="entry name" value="PRK02406.1"/>
    <property type="match status" value="1"/>
</dbReference>
<keyword evidence="10 15" id="KW-0460">Magnesium</keyword>
<evidence type="ECO:0000256" key="6">
    <source>
        <dbReference type="ARBA" id="ARBA00022695"/>
    </source>
</evidence>
<comment type="cofactor">
    <cofactor evidence="15">
        <name>Mg(2+)</name>
        <dbReference type="ChEBI" id="CHEBI:18420"/>
    </cofactor>
    <text evidence="15">Binds 2 magnesium ions per subunit.</text>
</comment>
<dbReference type="GO" id="GO:0042276">
    <property type="term" value="P:error-prone translesion synthesis"/>
    <property type="evidence" value="ECO:0007669"/>
    <property type="project" value="TreeGrafter"/>
</dbReference>
<dbReference type="Gene3D" id="3.40.1170.60">
    <property type="match status" value="1"/>
</dbReference>
<dbReference type="Proteomes" id="UP000198725">
    <property type="component" value="Unassembled WGS sequence"/>
</dbReference>
<dbReference type="Gene3D" id="1.10.150.20">
    <property type="entry name" value="5' to 3' exonuclease, C-terminal subdomain"/>
    <property type="match status" value="1"/>
</dbReference>
<comment type="subcellular location">
    <subcellularLocation>
        <location evidence="1 15">Cytoplasm</location>
    </subcellularLocation>
</comment>
<protein>
    <recommendedName>
        <fullName evidence="15">DNA polymerase IV</fullName>
        <shortName evidence="15">Pol IV</shortName>
        <ecNumber evidence="15">2.7.7.7</ecNumber>
    </recommendedName>
</protein>
<dbReference type="InterPro" id="IPR043502">
    <property type="entry name" value="DNA/RNA_pol_sf"/>
</dbReference>
<keyword evidence="4 15" id="KW-0963">Cytoplasm</keyword>
<dbReference type="AlphaFoldDB" id="A0A1I4D0J7"/>